<evidence type="ECO:0000313" key="1">
    <source>
        <dbReference type="EMBL" id="KGF97447.1"/>
    </source>
</evidence>
<organism evidence="1 2">
    <name type="scientific">Prochlorococcus marinus str. MIT 9302</name>
    <dbReference type="NCBI Taxonomy" id="74545"/>
    <lineage>
        <taxon>Bacteria</taxon>
        <taxon>Bacillati</taxon>
        <taxon>Cyanobacteriota</taxon>
        <taxon>Cyanophyceae</taxon>
        <taxon>Synechococcales</taxon>
        <taxon>Prochlorococcaceae</taxon>
        <taxon>Prochlorococcus</taxon>
    </lineage>
</organism>
<sequence length="70" mass="8218">MSFKWTNKSIMQDPNTANQGDLIFKLDQDRAWLLENLDKGKWPEIRSELAALERKISKFIIIVQENNVDI</sequence>
<proteinExistence type="predicted"/>
<gene>
    <name evidence="1" type="ORF">EU96_1159</name>
</gene>
<dbReference type="Proteomes" id="UP000030445">
    <property type="component" value="Unassembled WGS sequence"/>
</dbReference>
<dbReference type="STRING" id="74545.EU96_1159"/>
<protein>
    <submittedName>
        <fullName evidence="1">Uncharacterized protein</fullName>
    </submittedName>
</protein>
<comment type="caution">
    <text evidence="1">The sequence shown here is derived from an EMBL/GenBank/DDBJ whole genome shotgun (WGS) entry which is preliminary data.</text>
</comment>
<reference evidence="2" key="1">
    <citation type="journal article" date="2014" name="Sci. Data">
        <title>Genomes of diverse isolates of the marine cyanobacterium Prochlorococcus.</title>
        <authorList>
            <person name="Biller S."/>
            <person name="Berube P."/>
            <person name="Thompson J."/>
            <person name="Kelly L."/>
            <person name="Roggensack S."/>
            <person name="Awad L."/>
            <person name="Roache-Johnson K."/>
            <person name="Ding H."/>
            <person name="Giovannoni S.J."/>
            <person name="Moore L.R."/>
            <person name="Chisholm S.W."/>
        </authorList>
    </citation>
    <scope>NUCLEOTIDE SEQUENCE [LARGE SCALE GENOMIC DNA]</scope>
    <source>
        <strain evidence="2">MIT 9302</strain>
    </source>
</reference>
<dbReference type="AlphaFoldDB" id="A0A0A2A6C4"/>
<evidence type="ECO:0000313" key="2">
    <source>
        <dbReference type="Proteomes" id="UP000030445"/>
    </source>
</evidence>
<dbReference type="EMBL" id="JNAM01000010">
    <property type="protein sequence ID" value="KGF97447.1"/>
    <property type="molecule type" value="Genomic_DNA"/>
</dbReference>
<accession>A0A0A2A6C4</accession>
<name>A0A0A2A6C4_PROMR</name>